<keyword evidence="3" id="KW-1185">Reference proteome</keyword>
<dbReference type="Pfam" id="PF00296">
    <property type="entry name" value="Bac_luciferase"/>
    <property type="match status" value="1"/>
</dbReference>
<name>B8G7D2_CHLAD</name>
<accession>B8G7D2</accession>
<dbReference type="eggNOG" id="COG2141">
    <property type="taxonomic scope" value="Bacteria"/>
</dbReference>
<dbReference type="PANTHER" id="PTHR43244">
    <property type="match status" value="1"/>
</dbReference>
<dbReference type="Gene3D" id="3.20.20.30">
    <property type="entry name" value="Luciferase-like domain"/>
    <property type="match status" value="1"/>
</dbReference>
<organism evidence="2 3">
    <name type="scientific">Chloroflexus aggregans (strain MD-66 / DSM 9485)</name>
    <dbReference type="NCBI Taxonomy" id="326427"/>
    <lineage>
        <taxon>Bacteria</taxon>
        <taxon>Bacillati</taxon>
        <taxon>Chloroflexota</taxon>
        <taxon>Chloroflexia</taxon>
        <taxon>Chloroflexales</taxon>
        <taxon>Chloroflexineae</taxon>
        <taxon>Chloroflexaceae</taxon>
        <taxon>Chloroflexus</taxon>
    </lineage>
</organism>
<gene>
    <name evidence="2" type="ordered locus">Cagg_3109</name>
</gene>
<dbReference type="HOGENOM" id="CLU_027853_5_1_0"/>
<sequence>MLLLDAAFQVDANPLPTAATVAQAAEAIGFAALWAPETAHNPFLPLTIAAEHTRRLTIGTAVAIAFPRSPMVTAQIAWDLAGFSGGRFVLGLGTQVKAHIERRFSSVWDSPVGRLRDYIGALRAIWQCWQTGSKLDYRGQYYQHTLMTPFFSPGPIDHPQIPIYIAGVNTGLAHLAGEICDGFHAHPLSSARYLREVLRPQITAGAVAAGRDPAACIIAGSALVITGHNATERARMRAFVRQQIAFYASTPTYRAVLECHGWGEVGEELSRLAAQQRWAEMTALIDETMMATFAVEADPADLPAALRERYEGLLDRVALYLPFVPGERDAFWRHLTVSLNGA</sequence>
<dbReference type="GO" id="GO:0016705">
    <property type="term" value="F:oxidoreductase activity, acting on paired donors, with incorporation or reduction of molecular oxygen"/>
    <property type="evidence" value="ECO:0007669"/>
    <property type="project" value="InterPro"/>
</dbReference>
<dbReference type="InterPro" id="IPR019919">
    <property type="entry name" value="Lucif-like_OxRdtase_MSMEG_2256"/>
</dbReference>
<dbReference type="OrthoDB" id="3284378at2"/>
<dbReference type="InterPro" id="IPR011251">
    <property type="entry name" value="Luciferase-like_dom"/>
</dbReference>
<dbReference type="CDD" id="cd01097">
    <property type="entry name" value="Tetrahydromethanopterin_reductase"/>
    <property type="match status" value="1"/>
</dbReference>
<dbReference type="RefSeq" id="WP_015941815.1">
    <property type="nucleotide sequence ID" value="NC_011831.1"/>
</dbReference>
<dbReference type="EMBL" id="CP001337">
    <property type="protein sequence ID" value="ACL25967.1"/>
    <property type="molecule type" value="Genomic_DNA"/>
</dbReference>
<dbReference type="KEGG" id="cag:Cagg_3109"/>
<evidence type="ECO:0000313" key="2">
    <source>
        <dbReference type="EMBL" id="ACL25967.1"/>
    </source>
</evidence>
<evidence type="ECO:0000313" key="3">
    <source>
        <dbReference type="Proteomes" id="UP000002508"/>
    </source>
</evidence>
<reference evidence="2" key="1">
    <citation type="submission" date="2008-12" db="EMBL/GenBank/DDBJ databases">
        <title>Complete sequence of Chloroflexus aggregans DSM 9485.</title>
        <authorList>
            <consortium name="US DOE Joint Genome Institute"/>
            <person name="Lucas S."/>
            <person name="Copeland A."/>
            <person name="Lapidus A."/>
            <person name="Glavina del Rio T."/>
            <person name="Dalin E."/>
            <person name="Tice H."/>
            <person name="Pitluck S."/>
            <person name="Foster B."/>
            <person name="Larimer F."/>
            <person name="Land M."/>
            <person name="Hauser L."/>
            <person name="Kyrpides N."/>
            <person name="Mikhailova N."/>
            <person name="Bryant D."/>
            <person name="Richardson P."/>
        </authorList>
    </citation>
    <scope>NUCLEOTIDE SEQUENCE</scope>
    <source>
        <strain evidence="2">DSM 9485</strain>
    </source>
</reference>
<dbReference type="Proteomes" id="UP000002508">
    <property type="component" value="Chromosome"/>
</dbReference>
<feature type="domain" description="Luciferase-like" evidence="1">
    <location>
        <begin position="13"/>
        <end position="313"/>
    </location>
</feature>
<proteinExistence type="predicted"/>
<evidence type="ECO:0000259" key="1">
    <source>
        <dbReference type="Pfam" id="PF00296"/>
    </source>
</evidence>
<dbReference type="PANTHER" id="PTHR43244:SF2">
    <property type="entry name" value="CONSERVED HYPOTHETICAL ALANINE AND PROLINE-RICH PROTEIN"/>
    <property type="match status" value="1"/>
</dbReference>
<dbReference type="InterPro" id="IPR050564">
    <property type="entry name" value="F420-G6PD/mer"/>
</dbReference>
<dbReference type="InterPro" id="IPR036661">
    <property type="entry name" value="Luciferase-like_sf"/>
</dbReference>
<dbReference type="STRING" id="326427.Cagg_3109"/>
<dbReference type="AlphaFoldDB" id="B8G7D2"/>
<dbReference type="SUPFAM" id="SSF51679">
    <property type="entry name" value="Bacterial luciferase-like"/>
    <property type="match status" value="1"/>
</dbReference>
<dbReference type="NCBIfam" id="TIGR03617">
    <property type="entry name" value="F420_MSMEG_2256"/>
    <property type="match status" value="1"/>
</dbReference>
<protein>
    <submittedName>
        <fullName evidence="2">Luciferase family protein</fullName>
    </submittedName>
</protein>